<keyword evidence="14" id="KW-0695">RNA-directed DNA polymerase</keyword>
<evidence type="ECO:0000256" key="6">
    <source>
        <dbReference type="ARBA" id="ARBA00022695"/>
    </source>
</evidence>
<evidence type="ECO:0000259" key="22">
    <source>
        <dbReference type="PROSITE" id="PS50878"/>
    </source>
</evidence>
<evidence type="ECO:0000256" key="8">
    <source>
        <dbReference type="ARBA" id="ARBA00022723"/>
    </source>
</evidence>
<feature type="region of interest" description="Disordered" evidence="20">
    <location>
        <begin position="520"/>
        <end position="540"/>
    </location>
</feature>
<comment type="similarity">
    <text evidence="1">Belongs to the beta type-B retroviral polymerase family. HERV class-II K(HML-2) pol subfamily.</text>
</comment>
<evidence type="ECO:0000256" key="9">
    <source>
        <dbReference type="ARBA" id="ARBA00022750"/>
    </source>
</evidence>
<dbReference type="Proteomes" id="UP000694427">
    <property type="component" value="Unplaced"/>
</dbReference>
<evidence type="ECO:0000256" key="7">
    <source>
        <dbReference type="ARBA" id="ARBA00022722"/>
    </source>
</evidence>
<evidence type="ECO:0000256" key="19">
    <source>
        <dbReference type="SAM" id="Coils"/>
    </source>
</evidence>
<evidence type="ECO:0000256" key="14">
    <source>
        <dbReference type="ARBA" id="ARBA00022918"/>
    </source>
</evidence>
<evidence type="ECO:0000313" key="25">
    <source>
        <dbReference type="Proteomes" id="UP000694427"/>
    </source>
</evidence>
<feature type="compositionally biased region" description="Low complexity" evidence="20">
    <location>
        <begin position="768"/>
        <end position="778"/>
    </location>
</feature>
<feature type="compositionally biased region" description="Polar residues" evidence="20">
    <location>
        <begin position="592"/>
        <end position="608"/>
    </location>
</feature>
<dbReference type="Pfam" id="PF03732">
    <property type="entry name" value="Retrotrans_gag"/>
    <property type="match status" value="1"/>
</dbReference>
<feature type="domain" description="Reverse transcriptase" evidence="22">
    <location>
        <begin position="875"/>
        <end position="1054"/>
    </location>
</feature>
<dbReference type="PROSITE" id="PS50994">
    <property type="entry name" value="INTEGRASE"/>
    <property type="match status" value="1"/>
</dbReference>
<dbReference type="InterPro" id="IPR041588">
    <property type="entry name" value="Integrase_H2C2"/>
</dbReference>
<dbReference type="Gene3D" id="3.30.420.10">
    <property type="entry name" value="Ribonuclease H-like superfamily/Ribonuclease H"/>
    <property type="match status" value="1"/>
</dbReference>
<dbReference type="InterPro" id="IPR001584">
    <property type="entry name" value="Integrase_cat-core"/>
</dbReference>
<evidence type="ECO:0000256" key="17">
    <source>
        <dbReference type="ARBA" id="ARBA00023172"/>
    </source>
</evidence>
<dbReference type="FunFam" id="1.10.340.70:FF:000001">
    <property type="entry name" value="Retrovirus-related Pol polyprotein from transposon gypsy-like Protein"/>
    <property type="match status" value="1"/>
</dbReference>
<keyword evidence="17" id="KW-0233">DNA recombination</keyword>
<dbReference type="EC" id="3.1.26.4" evidence="2"/>
<keyword evidence="19" id="KW-0175">Coiled coil</keyword>
<dbReference type="GO" id="GO:0003887">
    <property type="term" value="F:DNA-directed DNA polymerase activity"/>
    <property type="evidence" value="ECO:0007669"/>
    <property type="project" value="UniProtKB-KW"/>
</dbReference>
<evidence type="ECO:0000256" key="3">
    <source>
        <dbReference type="ARBA" id="ARBA00012493"/>
    </source>
</evidence>
<dbReference type="PROSITE" id="PS50878">
    <property type="entry name" value="RT_POL"/>
    <property type="match status" value="1"/>
</dbReference>
<dbReference type="GO" id="GO:0006508">
    <property type="term" value="P:proteolysis"/>
    <property type="evidence" value="ECO:0007669"/>
    <property type="project" value="UniProtKB-KW"/>
</dbReference>
<evidence type="ECO:0000256" key="4">
    <source>
        <dbReference type="ARBA" id="ARBA00022670"/>
    </source>
</evidence>
<dbReference type="SUPFAM" id="SSF56672">
    <property type="entry name" value="DNA/RNA polymerases"/>
    <property type="match status" value="1"/>
</dbReference>
<evidence type="ECO:0000313" key="24">
    <source>
        <dbReference type="Ensembl" id="ENSCCRP00010049048.1"/>
    </source>
</evidence>
<dbReference type="GO" id="GO:0003964">
    <property type="term" value="F:RNA-directed DNA polymerase activity"/>
    <property type="evidence" value="ECO:0007669"/>
    <property type="project" value="UniProtKB-KW"/>
</dbReference>
<organism evidence="24 25">
    <name type="scientific">Cyprinus carpio</name>
    <name type="common">Common carp</name>
    <dbReference type="NCBI Taxonomy" id="7962"/>
    <lineage>
        <taxon>Eukaryota</taxon>
        <taxon>Metazoa</taxon>
        <taxon>Chordata</taxon>
        <taxon>Craniata</taxon>
        <taxon>Vertebrata</taxon>
        <taxon>Euteleostomi</taxon>
        <taxon>Actinopterygii</taxon>
        <taxon>Neopterygii</taxon>
        <taxon>Teleostei</taxon>
        <taxon>Ostariophysi</taxon>
        <taxon>Cypriniformes</taxon>
        <taxon>Cyprinidae</taxon>
        <taxon>Cyprininae</taxon>
        <taxon>Cyprinus</taxon>
    </lineage>
</organism>
<reference evidence="24" key="2">
    <citation type="submission" date="2025-09" db="UniProtKB">
        <authorList>
            <consortium name="Ensembl"/>
        </authorList>
    </citation>
    <scope>IDENTIFICATION</scope>
</reference>
<dbReference type="EC" id="2.7.7.49" evidence="3"/>
<dbReference type="FunFam" id="3.10.10.10:FF:000007">
    <property type="entry name" value="Retrovirus-related Pol polyprotein from transposon 17.6-like Protein"/>
    <property type="match status" value="1"/>
</dbReference>
<feature type="domain" description="Integrase catalytic" evidence="23">
    <location>
        <begin position="1415"/>
        <end position="1573"/>
    </location>
</feature>
<dbReference type="SUPFAM" id="SSF53098">
    <property type="entry name" value="Ribonuclease H-like"/>
    <property type="match status" value="1"/>
</dbReference>
<evidence type="ECO:0000256" key="15">
    <source>
        <dbReference type="ARBA" id="ARBA00022932"/>
    </source>
</evidence>
<dbReference type="GO" id="GO:0003677">
    <property type="term" value="F:DNA binding"/>
    <property type="evidence" value="ECO:0007669"/>
    <property type="project" value="UniProtKB-KW"/>
</dbReference>
<keyword evidence="9" id="KW-0064">Aspartyl protease</keyword>
<keyword evidence="11" id="KW-0378">Hydrolase</keyword>
<dbReference type="CDD" id="cd01647">
    <property type="entry name" value="RT_LTR"/>
    <property type="match status" value="1"/>
</dbReference>
<dbReference type="Gene3D" id="1.10.340.70">
    <property type="match status" value="1"/>
</dbReference>
<dbReference type="Pfam" id="PF13650">
    <property type="entry name" value="Asp_protease_2"/>
    <property type="match status" value="1"/>
</dbReference>
<protein>
    <recommendedName>
        <fullName evidence="18">Gypsy retrotransposon integrase-like protein 1</fullName>
        <ecNumber evidence="3">2.7.7.49</ecNumber>
        <ecNumber evidence="2">3.1.26.4</ecNumber>
    </recommendedName>
</protein>
<dbReference type="Pfam" id="PF17917">
    <property type="entry name" value="RT_RNaseH"/>
    <property type="match status" value="1"/>
</dbReference>
<dbReference type="Pfam" id="PF17921">
    <property type="entry name" value="Integrase_H2C2"/>
    <property type="match status" value="1"/>
</dbReference>
<dbReference type="Ensembl" id="ENSCCRT00010053780.1">
    <property type="protein sequence ID" value="ENSCCRP00010049048.1"/>
    <property type="gene ID" value="ENSCCRG00010020778.1"/>
</dbReference>
<dbReference type="Pfam" id="PF00078">
    <property type="entry name" value="RVT_1"/>
    <property type="match status" value="1"/>
</dbReference>
<evidence type="ECO:0000256" key="13">
    <source>
        <dbReference type="ARBA" id="ARBA00022908"/>
    </source>
</evidence>
<dbReference type="InterPro" id="IPR043128">
    <property type="entry name" value="Rev_trsase/Diguanyl_cyclase"/>
</dbReference>
<keyword evidence="15" id="KW-0239">DNA-directed DNA polymerase</keyword>
<keyword evidence="16" id="KW-0238">DNA-binding</keyword>
<dbReference type="CDD" id="cd09274">
    <property type="entry name" value="RNase_HI_RT_Ty3"/>
    <property type="match status" value="1"/>
</dbReference>
<dbReference type="GO" id="GO:0046872">
    <property type="term" value="F:metal ion binding"/>
    <property type="evidence" value="ECO:0007669"/>
    <property type="project" value="UniProtKB-KW"/>
</dbReference>
<dbReference type="InterPro" id="IPR041373">
    <property type="entry name" value="RT_RNaseH"/>
</dbReference>
<evidence type="ECO:0000259" key="21">
    <source>
        <dbReference type="PROSITE" id="PS50175"/>
    </source>
</evidence>
<dbReference type="Gene3D" id="2.40.70.10">
    <property type="entry name" value="Acid Proteases"/>
    <property type="match status" value="1"/>
</dbReference>
<feature type="compositionally biased region" description="Low complexity" evidence="20">
    <location>
        <begin position="564"/>
        <end position="574"/>
    </location>
</feature>
<dbReference type="PROSITE" id="PS00141">
    <property type="entry name" value="ASP_PROTEASE"/>
    <property type="match status" value="1"/>
</dbReference>
<dbReference type="InterPro" id="IPR036397">
    <property type="entry name" value="RNaseH_sf"/>
</dbReference>
<evidence type="ECO:0000256" key="18">
    <source>
        <dbReference type="ARBA" id="ARBA00039658"/>
    </source>
</evidence>
<reference evidence="24" key="1">
    <citation type="submission" date="2025-08" db="UniProtKB">
        <authorList>
            <consortium name="Ensembl"/>
        </authorList>
    </citation>
    <scope>IDENTIFICATION</scope>
</reference>
<feature type="coiled-coil region" evidence="19">
    <location>
        <begin position="264"/>
        <end position="305"/>
    </location>
</feature>
<dbReference type="GO" id="GO:0006310">
    <property type="term" value="P:DNA recombination"/>
    <property type="evidence" value="ECO:0007669"/>
    <property type="project" value="UniProtKB-KW"/>
</dbReference>
<evidence type="ECO:0000256" key="16">
    <source>
        <dbReference type="ARBA" id="ARBA00023125"/>
    </source>
</evidence>
<keyword evidence="13" id="KW-0229">DNA integration</keyword>
<dbReference type="PROSITE" id="PS50175">
    <property type="entry name" value="ASP_PROT_RETROV"/>
    <property type="match status" value="1"/>
</dbReference>
<evidence type="ECO:0000256" key="2">
    <source>
        <dbReference type="ARBA" id="ARBA00012180"/>
    </source>
</evidence>
<dbReference type="PANTHER" id="PTHR37984:SF5">
    <property type="entry name" value="PROTEIN NYNRIN-LIKE"/>
    <property type="match status" value="1"/>
</dbReference>
<keyword evidence="12" id="KW-0460">Magnesium</keyword>
<keyword evidence="8" id="KW-0479">Metal-binding</keyword>
<sequence length="1728" mass="196665">MLTLLFIILPLLNLVGYYFVPVYFPLKLTDSLLTCIVHIVHTYIKMTSTPSPSPSTCVDIEVPEVDTPMWTSSVPITPFPYTPLMPQSGPLGTSVRFATLPLTVSTPLQTLPRDPPSADHMQLCSSPESSPPSSVGQQDLQDLPCELPTPGRGIQQLTQQVKGDLDSLKESSQKQESAIIQLTREVKDKSSQYATHISNMVVKMEDNQQKLLKCISDNKQHVESGMDQWTKATKCMIADELTNVKTALVSEVRFLVEQLQVEIQKDLKDMHRNLQTSQDELNRELHQCKKQMDELSTNFQKFQSDLTKHFEIERKEKIDQPKEVSISTPVSFSAPPSPEVHATTSSTATAAKSDHLRLTFPTFGRPSDDPDPLSYLTRCQDFLALHPLSDVDLLATFRTVLHGTARDWWEVARSSTFSWTEFEAAFLSAFLSEDYEDELAERVRTRTQGEREPIRDFAFSYRALCKRWKSTLTECEIVKMILKNIKPHLASQLRSRVSTVEDLVKLGHQLEKDYEQQLRYDGGSYPKQQSIVPRPPVNRSMDKSQVQCWRCKGHHSPGNCPYFSSLSKPSHQPQPSHPKRPPQNPKQGGLPSHSTVSATTASPINSSLRTNQVSDNKQFTVPQQLVVPITIGTWKGKAIVDTGASYTLIHERLWKALTPQDSLHPWTLGPLYLANGEAEVPLGWINVQITLHNANISMQAVVLTSTSLTYVAVLGLDFIFLSGLQLNVADRKYSFKCAPEEEYYFQLGQASIPASRDPCQRKPKKSRSSQQNLSLLSSVPPPQPLRASRDADPTATEDQVLIDNAVKEANLPHNEEVQLHHLLESYQTVCTRRPGRTTVLQHCLYTRHPVPSKQRPYRLPPAKQAIVKDQIEEMLKAGIIEPSYSAWASPVVLVPKKDGSLRFCVDYRKVNALTESDAYPIPNITEILESLSGAAIFSTLDLNCGYWQVPLDPESKSKTAFITAGGLYHFNVMPFGLKNAPATFQRLMEIVLRELLGKRCFVYIDDIIVYSPSMTQHFLDIESILQRLQTAGLTLNLKKCKFCRQEINFLGHVVNGQGITADPSKVEAIRTYPVPRNLKEVQRFLGLAGWYHRFVPDFSRIAEPLNTLKKKGHSFQWPSQCQQAFEYLKSCLTSPPILGHPDLQLPFTVYTDASDIGLGAVLTQRKEQGGEEVIAYASRTLNKAEKNYSTTEKECLAVVWALEKWQHYLEPRLFTVITDHSALQWVMSSTKTTSRLIRWALRLQRFDFVMEYRKGKLNVAPDALSRRYYLPGCGVYTNQKEEAEFPITPESIWEEQHQDPELRKIFHALAKDELNVKEQYAVLEDKLYHTTHLADGRVHYRVVIPSSLVPKILQYYHSNPMSGHLGIFKTYKRVQDVAYWSGMWADVKKHVKRCVKCQTLKSDNKKPAGKLQPITTSRPNEMLGVDVMGPLPKSTKRHEYLLVFVDYFSRWVELFPMRQATAQTIAEIWRREVLTRWGVPDYILSDRGTQFVSALFTELCAKWNVTHKLTTAYHPQTNMTERVNRTLKCMIASFVEDNHKGWDLYLPEFRFALNTGVQETIGMSPAELHLGRKLQSPLDKLLHGQNLSPSGPSYDVVHQLSQLQRKAKENCKRAQARQLRSYNKKRRDVSFQEKDRIWVRNFPQSSSQRNFSAKLAPKWKGPYRIIQQLGPLNYQVALEATGEDVRTVHVCNMKPCYPTAKEMEDRTQEKLWEIFHETSDEDEDFVGF</sequence>
<dbReference type="Pfam" id="PF00665">
    <property type="entry name" value="rve"/>
    <property type="match status" value="1"/>
</dbReference>
<dbReference type="PANTHER" id="PTHR37984">
    <property type="entry name" value="PROTEIN CBG26694"/>
    <property type="match status" value="1"/>
</dbReference>
<keyword evidence="6" id="KW-0548">Nucleotidyltransferase</keyword>
<dbReference type="InterPro" id="IPR021109">
    <property type="entry name" value="Peptidase_aspartic_dom_sf"/>
</dbReference>
<feature type="domain" description="Peptidase A2" evidence="21">
    <location>
        <begin position="636"/>
        <end position="718"/>
    </location>
</feature>
<dbReference type="FunFam" id="3.30.70.270:FF:000020">
    <property type="entry name" value="Transposon Tf2-6 polyprotein-like Protein"/>
    <property type="match status" value="1"/>
</dbReference>
<evidence type="ECO:0000256" key="10">
    <source>
        <dbReference type="ARBA" id="ARBA00022759"/>
    </source>
</evidence>
<dbReference type="CDD" id="cd00303">
    <property type="entry name" value="retropepsin_like"/>
    <property type="match status" value="1"/>
</dbReference>
<evidence type="ECO:0000256" key="12">
    <source>
        <dbReference type="ARBA" id="ARBA00022842"/>
    </source>
</evidence>
<evidence type="ECO:0000259" key="23">
    <source>
        <dbReference type="PROSITE" id="PS50994"/>
    </source>
</evidence>
<dbReference type="GO" id="GO:0004523">
    <property type="term" value="F:RNA-DNA hybrid ribonuclease activity"/>
    <property type="evidence" value="ECO:0007669"/>
    <property type="project" value="UniProtKB-EC"/>
</dbReference>
<dbReference type="FunFam" id="3.30.420.10:FF:000032">
    <property type="entry name" value="Retrovirus-related Pol polyprotein from transposon 297-like Protein"/>
    <property type="match status" value="1"/>
</dbReference>
<dbReference type="InterPro" id="IPR001969">
    <property type="entry name" value="Aspartic_peptidase_AS"/>
</dbReference>
<feature type="region of interest" description="Disordered" evidence="20">
    <location>
        <begin position="754"/>
        <end position="796"/>
    </location>
</feature>
<evidence type="ECO:0000256" key="5">
    <source>
        <dbReference type="ARBA" id="ARBA00022679"/>
    </source>
</evidence>
<evidence type="ECO:0000256" key="1">
    <source>
        <dbReference type="ARBA" id="ARBA00010879"/>
    </source>
</evidence>
<feature type="region of interest" description="Disordered" evidence="20">
    <location>
        <begin position="106"/>
        <end position="140"/>
    </location>
</feature>
<keyword evidence="5" id="KW-0808">Transferase</keyword>
<dbReference type="Gene3D" id="3.30.70.270">
    <property type="match status" value="2"/>
</dbReference>
<dbReference type="InterPro" id="IPR050951">
    <property type="entry name" value="Retrovirus_Pol_polyprotein"/>
</dbReference>
<dbReference type="InterPro" id="IPR000477">
    <property type="entry name" value="RT_dom"/>
</dbReference>
<dbReference type="InterPro" id="IPR056924">
    <property type="entry name" value="SH3_Tf2-1"/>
</dbReference>
<dbReference type="InterPro" id="IPR001995">
    <property type="entry name" value="Peptidase_A2_cat"/>
</dbReference>
<feature type="region of interest" description="Disordered" evidence="20">
    <location>
        <begin position="324"/>
        <end position="348"/>
    </location>
</feature>
<dbReference type="InterPro" id="IPR012337">
    <property type="entry name" value="RNaseH-like_sf"/>
</dbReference>
<keyword evidence="7" id="KW-0540">Nuclease</keyword>
<keyword evidence="10" id="KW-0255">Endonuclease</keyword>
<name>A0A8C1KLQ8_CYPCA</name>
<keyword evidence="4" id="KW-0645">Protease</keyword>
<dbReference type="GO" id="GO:0015074">
    <property type="term" value="P:DNA integration"/>
    <property type="evidence" value="ECO:0007669"/>
    <property type="project" value="UniProtKB-KW"/>
</dbReference>
<evidence type="ECO:0000256" key="11">
    <source>
        <dbReference type="ARBA" id="ARBA00022801"/>
    </source>
</evidence>
<proteinExistence type="inferred from homology"/>
<feature type="region of interest" description="Disordered" evidence="20">
    <location>
        <begin position="562"/>
        <end position="608"/>
    </location>
</feature>
<dbReference type="Gene3D" id="3.10.10.10">
    <property type="entry name" value="HIV Type 1 Reverse Transcriptase, subunit A, domain 1"/>
    <property type="match status" value="1"/>
</dbReference>
<evidence type="ECO:0000256" key="20">
    <source>
        <dbReference type="SAM" id="MobiDB-lite"/>
    </source>
</evidence>
<dbReference type="Pfam" id="PF24626">
    <property type="entry name" value="SH3_Tf2-1"/>
    <property type="match status" value="1"/>
</dbReference>
<dbReference type="InterPro" id="IPR043502">
    <property type="entry name" value="DNA/RNA_pol_sf"/>
</dbReference>
<accession>A0A8C1KLQ8</accession>
<feature type="compositionally biased region" description="Low complexity" evidence="20">
    <location>
        <begin position="125"/>
        <end position="134"/>
    </location>
</feature>
<keyword evidence="25" id="KW-1185">Reference proteome</keyword>
<dbReference type="InterPro" id="IPR005162">
    <property type="entry name" value="Retrotrans_gag_dom"/>
</dbReference>
<dbReference type="SUPFAM" id="SSF50630">
    <property type="entry name" value="Acid proteases"/>
    <property type="match status" value="1"/>
</dbReference>
<dbReference type="GO" id="GO:0004190">
    <property type="term" value="F:aspartic-type endopeptidase activity"/>
    <property type="evidence" value="ECO:0007669"/>
    <property type="project" value="UniProtKB-KW"/>
</dbReference>